<dbReference type="EMBL" id="JAHLKM010000019">
    <property type="protein sequence ID" value="MCQ4334218.1"/>
    <property type="molecule type" value="Genomic_DNA"/>
</dbReference>
<dbReference type="SUPFAM" id="SSF55008">
    <property type="entry name" value="HMA, heavy metal-associated domain"/>
    <property type="match status" value="1"/>
</dbReference>
<reference evidence="2" key="1">
    <citation type="journal article" date="2023" name="Front. Microbiol.">
        <title>Genomic-based phylogenetic and metabolic analyses of the genus Natronomonas, and description of Natronomonas aquatica sp. nov.</title>
        <authorList>
            <person name="Garcia-Roldan A."/>
            <person name="Duran-Viseras A."/>
            <person name="de la Haba R.R."/>
            <person name="Corral P."/>
            <person name="Sanchez-Porro C."/>
            <person name="Ventosa A."/>
        </authorList>
    </citation>
    <scope>NUCLEOTIDE SEQUENCE</scope>
    <source>
        <strain evidence="2">F2-12</strain>
    </source>
</reference>
<organism evidence="2 3">
    <name type="scientific">Natronomonas aquatica</name>
    <dbReference type="NCBI Taxonomy" id="2841590"/>
    <lineage>
        <taxon>Archaea</taxon>
        <taxon>Methanobacteriati</taxon>
        <taxon>Methanobacteriota</taxon>
        <taxon>Stenosarchaea group</taxon>
        <taxon>Halobacteria</taxon>
        <taxon>Halobacteriales</taxon>
        <taxon>Natronomonadaceae</taxon>
        <taxon>Natronomonas</taxon>
    </lineage>
</organism>
<protein>
    <submittedName>
        <fullName evidence="2">Heavy-metal-associated domain-containing protein</fullName>
    </submittedName>
</protein>
<evidence type="ECO:0000259" key="1">
    <source>
        <dbReference type="PROSITE" id="PS50846"/>
    </source>
</evidence>
<dbReference type="Pfam" id="PF00403">
    <property type="entry name" value="HMA"/>
    <property type="match status" value="1"/>
</dbReference>
<feature type="domain" description="HMA" evidence="1">
    <location>
        <begin position="1"/>
        <end position="64"/>
    </location>
</feature>
<dbReference type="GO" id="GO:0046872">
    <property type="term" value="F:metal ion binding"/>
    <property type="evidence" value="ECO:0007669"/>
    <property type="project" value="InterPro"/>
</dbReference>
<dbReference type="InterPro" id="IPR006121">
    <property type="entry name" value="HMA_dom"/>
</dbReference>
<gene>
    <name evidence="2" type="ORF">KM295_12165</name>
</gene>
<name>A0A9R1CUV7_9EURY</name>
<dbReference type="AlphaFoldDB" id="A0A9R1CUV7"/>
<dbReference type="Gene3D" id="3.30.70.100">
    <property type="match status" value="1"/>
</dbReference>
<dbReference type="CDD" id="cd00371">
    <property type="entry name" value="HMA"/>
    <property type="match status" value="1"/>
</dbReference>
<sequence>MTDTITVRGMSCEGCEQTVEDALNDVLGVESAAADRESDTATIEGDADVSDLVAAVDEAGYEATS</sequence>
<dbReference type="PROSITE" id="PS50846">
    <property type="entry name" value="HMA_2"/>
    <property type="match status" value="1"/>
</dbReference>
<dbReference type="InterPro" id="IPR036163">
    <property type="entry name" value="HMA_dom_sf"/>
</dbReference>
<dbReference type="RefSeq" id="WP_256030255.1">
    <property type="nucleotide sequence ID" value="NZ_JAHLKM010000019.1"/>
</dbReference>
<accession>A0A9R1CUV7</accession>
<proteinExistence type="predicted"/>
<dbReference type="Proteomes" id="UP001139494">
    <property type="component" value="Unassembled WGS sequence"/>
</dbReference>
<keyword evidence="3" id="KW-1185">Reference proteome</keyword>
<comment type="caution">
    <text evidence="2">The sequence shown here is derived from an EMBL/GenBank/DDBJ whole genome shotgun (WGS) entry which is preliminary data.</text>
</comment>
<evidence type="ECO:0000313" key="2">
    <source>
        <dbReference type="EMBL" id="MCQ4334218.1"/>
    </source>
</evidence>
<evidence type="ECO:0000313" key="3">
    <source>
        <dbReference type="Proteomes" id="UP001139494"/>
    </source>
</evidence>